<dbReference type="GO" id="GO:0004812">
    <property type="term" value="F:aminoacyl-tRNA ligase activity"/>
    <property type="evidence" value="ECO:0007669"/>
    <property type="project" value="UniProtKB-KW"/>
</dbReference>
<dbReference type="GO" id="GO:0005524">
    <property type="term" value="F:ATP binding"/>
    <property type="evidence" value="ECO:0007669"/>
    <property type="project" value="UniProtKB-KW"/>
</dbReference>
<keyword evidence="8" id="KW-1185">Reference proteome</keyword>
<keyword evidence="4" id="KW-0648">Protein biosynthesis</keyword>
<dbReference type="Gene3D" id="3.30.930.10">
    <property type="entry name" value="Bira Bifunctional Protein, Domain 2"/>
    <property type="match status" value="1"/>
</dbReference>
<evidence type="ECO:0000313" key="7">
    <source>
        <dbReference type="EMBL" id="MFH4983716.1"/>
    </source>
</evidence>
<evidence type="ECO:0000256" key="3">
    <source>
        <dbReference type="ARBA" id="ARBA00022840"/>
    </source>
</evidence>
<feature type="domain" description="Phenylalanyl-tRNA synthetase" evidence="6">
    <location>
        <begin position="112"/>
        <end position="167"/>
    </location>
</feature>
<keyword evidence="2" id="KW-0547">Nucleotide-binding</keyword>
<protein>
    <recommendedName>
        <fullName evidence="6">Phenylalanyl-tRNA synthetase domain-containing protein</fullName>
    </recommendedName>
</protein>
<evidence type="ECO:0000256" key="4">
    <source>
        <dbReference type="ARBA" id="ARBA00022917"/>
    </source>
</evidence>
<proteinExistence type="predicted"/>
<evidence type="ECO:0000259" key="6">
    <source>
        <dbReference type="Pfam" id="PF01409"/>
    </source>
</evidence>
<dbReference type="EMBL" id="JBGFUD010013456">
    <property type="protein sequence ID" value="MFH4983716.1"/>
    <property type="molecule type" value="Genomic_DNA"/>
</dbReference>
<dbReference type="Proteomes" id="UP001608902">
    <property type="component" value="Unassembled WGS sequence"/>
</dbReference>
<evidence type="ECO:0000313" key="8">
    <source>
        <dbReference type="Proteomes" id="UP001608902"/>
    </source>
</evidence>
<name>A0ABD6EWI6_9BILA</name>
<dbReference type="InterPro" id="IPR002319">
    <property type="entry name" value="Phenylalanyl-tRNA_Synthase"/>
</dbReference>
<gene>
    <name evidence="7" type="ORF">AB6A40_010425</name>
</gene>
<dbReference type="SUPFAM" id="SSF55681">
    <property type="entry name" value="Class II aaRS and biotin synthetases"/>
    <property type="match status" value="1"/>
</dbReference>
<dbReference type="InterPro" id="IPR045864">
    <property type="entry name" value="aa-tRNA-synth_II/BPL/LPL"/>
</dbReference>
<dbReference type="GO" id="GO:0006412">
    <property type="term" value="P:translation"/>
    <property type="evidence" value="ECO:0007669"/>
    <property type="project" value="UniProtKB-KW"/>
</dbReference>
<dbReference type="AlphaFoldDB" id="A0ABD6EWI6"/>
<keyword evidence="3" id="KW-0067">ATP-binding</keyword>
<keyword evidence="5" id="KW-0030">Aminoacyl-tRNA synthetase</keyword>
<accession>A0ABD6EWI6</accession>
<sequence length="184" mass="21521">MVFVVGIRVDDMAFRPVGRLVVPFRCCSNSRLLCSLQSEHLIKSTHYSRPEVFKLDDQSFVPDEKWNLSQAVIHMLERRLLNEKDNPLRLLKQSIIDYVHKNYRKPGSCSPKFTVCDNMSRVVSIWENFDSLLTPVDHVSRRPTDTYYVNETHCLRAHTSAHQYELFKQGNIVILNYVVYFLAN</sequence>
<reference evidence="7 8" key="1">
    <citation type="submission" date="2024-08" db="EMBL/GenBank/DDBJ databases">
        <title>Gnathostoma spinigerum genome.</title>
        <authorList>
            <person name="Gonzalez-Bertolin B."/>
            <person name="Monzon S."/>
            <person name="Zaballos A."/>
            <person name="Jimenez P."/>
            <person name="Dekumyoy P."/>
            <person name="Varona S."/>
            <person name="Cuesta I."/>
            <person name="Sumanam S."/>
            <person name="Adisakwattana P."/>
            <person name="Gasser R.B."/>
            <person name="Hernandez-Gonzalez A."/>
            <person name="Young N.D."/>
            <person name="Perteguer M.J."/>
        </authorList>
    </citation>
    <scope>NUCLEOTIDE SEQUENCE [LARGE SCALE GENOMIC DNA]</scope>
    <source>
        <strain evidence="7">AL3</strain>
        <tissue evidence="7">Liver</tissue>
    </source>
</reference>
<evidence type="ECO:0000256" key="1">
    <source>
        <dbReference type="ARBA" id="ARBA00022598"/>
    </source>
</evidence>
<comment type="caution">
    <text evidence="7">The sequence shown here is derived from an EMBL/GenBank/DDBJ whole genome shotgun (WGS) entry which is preliminary data.</text>
</comment>
<evidence type="ECO:0000256" key="2">
    <source>
        <dbReference type="ARBA" id="ARBA00022741"/>
    </source>
</evidence>
<dbReference type="Pfam" id="PF01409">
    <property type="entry name" value="tRNA-synt_2d"/>
    <property type="match status" value="1"/>
</dbReference>
<organism evidence="7 8">
    <name type="scientific">Gnathostoma spinigerum</name>
    <dbReference type="NCBI Taxonomy" id="75299"/>
    <lineage>
        <taxon>Eukaryota</taxon>
        <taxon>Metazoa</taxon>
        <taxon>Ecdysozoa</taxon>
        <taxon>Nematoda</taxon>
        <taxon>Chromadorea</taxon>
        <taxon>Rhabditida</taxon>
        <taxon>Spirurina</taxon>
        <taxon>Gnathostomatomorpha</taxon>
        <taxon>Gnathostomatoidea</taxon>
        <taxon>Gnathostomatidae</taxon>
        <taxon>Gnathostoma</taxon>
    </lineage>
</organism>
<evidence type="ECO:0000256" key="5">
    <source>
        <dbReference type="ARBA" id="ARBA00023146"/>
    </source>
</evidence>
<keyword evidence="1" id="KW-0436">Ligase</keyword>